<dbReference type="Proteomes" id="UP000292235">
    <property type="component" value="Chromosome"/>
</dbReference>
<proteinExistence type="predicted"/>
<protein>
    <submittedName>
        <fullName evidence="2">Uncharacterized protein</fullName>
    </submittedName>
</protein>
<name>A0A4V0ZJJ9_9ACTN</name>
<feature type="region of interest" description="Disordered" evidence="1">
    <location>
        <begin position="1"/>
        <end position="38"/>
    </location>
</feature>
<keyword evidence="3" id="KW-1185">Reference proteome</keyword>
<gene>
    <name evidence="2" type="ORF">EKD16_09770</name>
</gene>
<dbReference type="KEGG" id="strr:EKD16_09770"/>
<accession>A0A4V0ZJJ9</accession>
<evidence type="ECO:0000256" key="1">
    <source>
        <dbReference type="SAM" id="MobiDB-lite"/>
    </source>
</evidence>
<organism evidence="2 3">
    <name type="scientific">Streptomonospora litoralis</name>
    <dbReference type="NCBI Taxonomy" id="2498135"/>
    <lineage>
        <taxon>Bacteria</taxon>
        <taxon>Bacillati</taxon>
        <taxon>Actinomycetota</taxon>
        <taxon>Actinomycetes</taxon>
        <taxon>Streptosporangiales</taxon>
        <taxon>Nocardiopsidaceae</taxon>
        <taxon>Streptomonospora</taxon>
    </lineage>
</organism>
<evidence type="ECO:0000313" key="2">
    <source>
        <dbReference type="EMBL" id="QBI53742.1"/>
    </source>
</evidence>
<dbReference type="EMBL" id="CP036455">
    <property type="protein sequence ID" value="QBI53742.1"/>
    <property type="molecule type" value="Genomic_DNA"/>
</dbReference>
<evidence type="ECO:0000313" key="3">
    <source>
        <dbReference type="Proteomes" id="UP000292235"/>
    </source>
</evidence>
<reference evidence="2 3" key="1">
    <citation type="submission" date="2019-02" db="EMBL/GenBank/DDBJ databases">
        <authorList>
            <person name="Khodamoradi S."/>
            <person name="Hahnke R.L."/>
            <person name="Kaempfer P."/>
            <person name="Schumann P."/>
            <person name="Rohde M."/>
            <person name="Steinert M."/>
            <person name="Luzhetskyy A."/>
            <person name="Wink J."/>
            <person name="Ruckert C."/>
        </authorList>
    </citation>
    <scope>NUCLEOTIDE SEQUENCE [LARGE SCALE GENOMIC DNA]</scope>
    <source>
        <strain evidence="2 3">M2</strain>
    </source>
</reference>
<dbReference type="AlphaFoldDB" id="A0A4V0ZJJ9"/>
<sequence length="81" mass="8407">MSIRPVAGRAAPPATGSCRRGDPAWSAGSAEHGTGYAVDGTRQAQTMERSFSMSLTGSSPTGVTLRWVTPAARKAATRSRT</sequence>